<evidence type="ECO:0000313" key="2">
    <source>
        <dbReference type="Proteomes" id="UP001060085"/>
    </source>
</evidence>
<name>A0ACC0BSU6_CATRO</name>
<reference evidence="2" key="1">
    <citation type="journal article" date="2023" name="Nat. Plants">
        <title>Single-cell RNA sequencing provides a high-resolution roadmap for understanding the multicellular compartmentation of specialized metabolism.</title>
        <authorList>
            <person name="Sun S."/>
            <person name="Shen X."/>
            <person name="Li Y."/>
            <person name="Li Y."/>
            <person name="Wang S."/>
            <person name="Li R."/>
            <person name="Zhang H."/>
            <person name="Shen G."/>
            <person name="Guo B."/>
            <person name="Wei J."/>
            <person name="Xu J."/>
            <person name="St-Pierre B."/>
            <person name="Chen S."/>
            <person name="Sun C."/>
        </authorList>
    </citation>
    <scope>NUCLEOTIDE SEQUENCE [LARGE SCALE GENOMIC DNA]</scope>
</reference>
<gene>
    <name evidence="1" type="ORF">M9H77_06701</name>
</gene>
<evidence type="ECO:0000313" key="1">
    <source>
        <dbReference type="EMBL" id="KAI5675751.1"/>
    </source>
</evidence>
<keyword evidence="2" id="KW-1185">Reference proteome</keyword>
<dbReference type="Proteomes" id="UP001060085">
    <property type="component" value="Linkage Group LG02"/>
</dbReference>
<proteinExistence type="predicted"/>
<dbReference type="EMBL" id="CM044702">
    <property type="protein sequence ID" value="KAI5675751.1"/>
    <property type="molecule type" value="Genomic_DNA"/>
</dbReference>
<sequence>MELYTLRLSFEEDKYASIARSLCGVNRDIANQLELYPNTTYEDMCHLATKIENQRKRVGFSKTNLPSSRSMVPKPQESTYKSCPKKEDTPKVAFKYRSKHKVEKKGTLITNPTRCFKCNGFWSLLTNVASTYLLENFRFWSVFICLFPFHRFYFWRVPRQE</sequence>
<accession>A0ACC0BSU6</accession>
<comment type="caution">
    <text evidence="1">The sequence shown here is derived from an EMBL/GenBank/DDBJ whole genome shotgun (WGS) entry which is preliminary data.</text>
</comment>
<organism evidence="1 2">
    <name type="scientific">Catharanthus roseus</name>
    <name type="common">Madagascar periwinkle</name>
    <name type="synonym">Vinca rosea</name>
    <dbReference type="NCBI Taxonomy" id="4058"/>
    <lineage>
        <taxon>Eukaryota</taxon>
        <taxon>Viridiplantae</taxon>
        <taxon>Streptophyta</taxon>
        <taxon>Embryophyta</taxon>
        <taxon>Tracheophyta</taxon>
        <taxon>Spermatophyta</taxon>
        <taxon>Magnoliopsida</taxon>
        <taxon>eudicotyledons</taxon>
        <taxon>Gunneridae</taxon>
        <taxon>Pentapetalae</taxon>
        <taxon>asterids</taxon>
        <taxon>lamiids</taxon>
        <taxon>Gentianales</taxon>
        <taxon>Apocynaceae</taxon>
        <taxon>Rauvolfioideae</taxon>
        <taxon>Vinceae</taxon>
        <taxon>Catharanthinae</taxon>
        <taxon>Catharanthus</taxon>
    </lineage>
</organism>
<protein>
    <submittedName>
        <fullName evidence="1">Uncharacterized protein</fullName>
    </submittedName>
</protein>